<sequence length="311" mass="33538">MFSALNRLFHRQSAADLDSDRRRVAKESGKPSRYKPDAEEDAGRHGEETRMPSDYGVGERIPPNVARQEGEATVEEQINPAECTVYQEGPHLIVEDEEGEVLKTIDTRTSKGSRIGPLESQGGDSGGTSRHRASSGSRRAAAGDDHGGTNAIAYKVGDNIIVEDQDGEVIAQYRINRHRPCAGGGGGRRLDRALSWVRLRHGVTGAAGVHGSQADVVVHKSEISGKGMRRRSSGSGLEKDNLRLQQMAREAECAAAQKSPPSADEEEETAVERKRRLAALKGCEDVNEVDVDGNDSATGSRGSRYPLDSKS</sequence>
<evidence type="ECO:0000256" key="1">
    <source>
        <dbReference type="SAM" id="MobiDB-lite"/>
    </source>
</evidence>
<organism evidence="3 4">
    <name type="scientific">Lipomyces tetrasporus</name>
    <dbReference type="NCBI Taxonomy" id="54092"/>
    <lineage>
        <taxon>Eukaryota</taxon>
        <taxon>Fungi</taxon>
        <taxon>Dikarya</taxon>
        <taxon>Ascomycota</taxon>
        <taxon>Saccharomycotina</taxon>
        <taxon>Lipomycetes</taxon>
        <taxon>Lipomycetales</taxon>
        <taxon>Lipomycetaceae</taxon>
        <taxon>Lipomyces</taxon>
    </lineage>
</organism>
<dbReference type="InterPro" id="IPR013928">
    <property type="entry name" value="Cation/H_antiporter_C"/>
</dbReference>
<feature type="region of interest" description="Disordered" evidence="1">
    <location>
        <begin position="250"/>
        <end position="311"/>
    </location>
</feature>
<comment type="caution">
    <text evidence="3">The sequence shown here is derived from an EMBL/GenBank/DDBJ whole genome shotgun (WGS) entry which is preliminary data.</text>
</comment>
<feature type="domain" description="Alkali metal cation/H+ antiporter Nha1 C-terminal" evidence="2">
    <location>
        <begin position="26"/>
        <end position="203"/>
    </location>
</feature>
<dbReference type="GeneID" id="80884129"/>
<dbReference type="RefSeq" id="XP_056039972.1">
    <property type="nucleotide sequence ID" value="XM_056188963.1"/>
</dbReference>
<reference evidence="3" key="1">
    <citation type="submission" date="2023-03" db="EMBL/GenBank/DDBJ databases">
        <title>Near-Complete genome sequence of Lipomyces tetrasporous NRRL Y-64009, an oleaginous yeast capable of growing on lignocellulosic hydrolysates.</title>
        <authorList>
            <consortium name="Lawrence Berkeley National Laboratory"/>
            <person name="Jagtap S.S."/>
            <person name="Liu J.-J."/>
            <person name="Walukiewicz H.E."/>
            <person name="Pangilinan J."/>
            <person name="Lipzen A."/>
            <person name="Ahrendt S."/>
            <person name="Koriabine M."/>
            <person name="Cobaugh K."/>
            <person name="Salamov A."/>
            <person name="Yoshinaga Y."/>
            <person name="Ng V."/>
            <person name="Daum C."/>
            <person name="Grigoriev I.V."/>
            <person name="Slininger P.J."/>
            <person name="Dien B.S."/>
            <person name="Jin Y.-S."/>
            <person name="Rao C.V."/>
        </authorList>
    </citation>
    <scope>NUCLEOTIDE SEQUENCE</scope>
    <source>
        <strain evidence="3">NRRL Y-64009</strain>
    </source>
</reference>
<gene>
    <name evidence="3" type="ORF">POJ06DRAFT_264024</name>
</gene>
<evidence type="ECO:0000313" key="4">
    <source>
        <dbReference type="Proteomes" id="UP001217417"/>
    </source>
</evidence>
<accession>A0AAD7QJU5</accession>
<dbReference type="Proteomes" id="UP001217417">
    <property type="component" value="Unassembled WGS sequence"/>
</dbReference>
<feature type="compositionally biased region" description="Basic and acidic residues" evidence="1">
    <location>
        <begin position="18"/>
        <end position="51"/>
    </location>
</feature>
<dbReference type="AlphaFoldDB" id="A0AAD7QJU5"/>
<dbReference type="GO" id="GO:0015385">
    <property type="term" value="F:sodium:proton antiporter activity"/>
    <property type="evidence" value="ECO:0007669"/>
    <property type="project" value="InterPro"/>
</dbReference>
<dbReference type="Pfam" id="PF08619">
    <property type="entry name" value="Nha1_C"/>
    <property type="match status" value="1"/>
</dbReference>
<proteinExistence type="predicted"/>
<dbReference type="EMBL" id="JARPMG010000015">
    <property type="protein sequence ID" value="KAJ8096522.1"/>
    <property type="molecule type" value="Genomic_DNA"/>
</dbReference>
<feature type="region of interest" description="Disordered" evidence="1">
    <location>
        <begin position="106"/>
        <end position="149"/>
    </location>
</feature>
<dbReference type="GO" id="GO:0016020">
    <property type="term" value="C:membrane"/>
    <property type="evidence" value="ECO:0007669"/>
    <property type="project" value="InterPro"/>
</dbReference>
<keyword evidence="4" id="KW-1185">Reference proteome</keyword>
<evidence type="ECO:0000259" key="2">
    <source>
        <dbReference type="Pfam" id="PF08619"/>
    </source>
</evidence>
<evidence type="ECO:0000313" key="3">
    <source>
        <dbReference type="EMBL" id="KAJ8096522.1"/>
    </source>
</evidence>
<feature type="region of interest" description="Disordered" evidence="1">
    <location>
        <begin position="18"/>
        <end position="74"/>
    </location>
</feature>
<name>A0AAD7QJU5_9ASCO</name>
<protein>
    <submittedName>
        <fullName evidence="3">Alkali metal cation/H+ antiporter Nha1 C terminus-domain-containing protein</fullName>
    </submittedName>
</protein>